<dbReference type="InterPro" id="IPR048366">
    <property type="entry name" value="TNP-like_GBD"/>
</dbReference>
<dbReference type="OrthoDB" id="8120989at2759"/>
<keyword evidence="3" id="KW-1185">Reference proteome</keyword>
<gene>
    <name evidence="2" type="ORF">EVAR_80624_1</name>
</gene>
<feature type="domain" description="Transposable element P transposase-like GTP-binding insertion" evidence="1">
    <location>
        <begin position="7"/>
        <end position="67"/>
    </location>
</feature>
<dbReference type="AlphaFoldDB" id="A0A4C1ZVL3"/>
<accession>A0A4C1ZVL3</accession>
<name>A0A4C1ZVL3_EUMVA</name>
<dbReference type="EMBL" id="BGZK01002319">
    <property type="protein sequence ID" value="GBP92901.1"/>
    <property type="molecule type" value="Genomic_DNA"/>
</dbReference>
<protein>
    <recommendedName>
        <fullName evidence="1">Transposable element P transposase-like GTP-binding insertion domain-containing protein</fullName>
    </recommendedName>
</protein>
<evidence type="ECO:0000313" key="2">
    <source>
        <dbReference type="EMBL" id="GBP92901.1"/>
    </source>
</evidence>
<reference evidence="2 3" key="1">
    <citation type="journal article" date="2019" name="Commun. Biol.">
        <title>The bagworm genome reveals a unique fibroin gene that provides high tensile strength.</title>
        <authorList>
            <person name="Kono N."/>
            <person name="Nakamura H."/>
            <person name="Ohtoshi R."/>
            <person name="Tomita M."/>
            <person name="Numata K."/>
            <person name="Arakawa K."/>
        </authorList>
    </citation>
    <scope>NUCLEOTIDE SEQUENCE [LARGE SCALE GENOMIC DNA]</scope>
</reference>
<dbReference type="Proteomes" id="UP000299102">
    <property type="component" value="Unassembled WGS sequence"/>
</dbReference>
<dbReference type="Pfam" id="PF21788">
    <property type="entry name" value="TNP-like_GBD"/>
    <property type="match status" value="1"/>
</dbReference>
<sequence length="67" mass="7391">MLLEVDVGEHEIRLVNKLTEQHVNKDKIPKMKVSVAAQVLAKGVGCNEVLANHNILPKECLATAEFL</sequence>
<comment type="caution">
    <text evidence="2">The sequence shown here is derived from an EMBL/GenBank/DDBJ whole genome shotgun (WGS) entry which is preliminary data.</text>
</comment>
<proteinExistence type="predicted"/>
<organism evidence="2 3">
    <name type="scientific">Eumeta variegata</name>
    <name type="common">Bagworm moth</name>
    <name type="synonym">Eumeta japonica</name>
    <dbReference type="NCBI Taxonomy" id="151549"/>
    <lineage>
        <taxon>Eukaryota</taxon>
        <taxon>Metazoa</taxon>
        <taxon>Ecdysozoa</taxon>
        <taxon>Arthropoda</taxon>
        <taxon>Hexapoda</taxon>
        <taxon>Insecta</taxon>
        <taxon>Pterygota</taxon>
        <taxon>Neoptera</taxon>
        <taxon>Endopterygota</taxon>
        <taxon>Lepidoptera</taxon>
        <taxon>Glossata</taxon>
        <taxon>Ditrysia</taxon>
        <taxon>Tineoidea</taxon>
        <taxon>Psychidae</taxon>
        <taxon>Oiketicinae</taxon>
        <taxon>Eumeta</taxon>
    </lineage>
</organism>
<evidence type="ECO:0000313" key="3">
    <source>
        <dbReference type="Proteomes" id="UP000299102"/>
    </source>
</evidence>
<evidence type="ECO:0000259" key="1">
    <source>
        <dbReference type="Pfam" id="PF21788"/>
    </source>
</evidence>